<accession>A0A518AIV0</accession>
<feature type="compositionally biased region" description="Basic residues" evidence="6">
    <location>
        <begin position="1"/>
        <end position="18"/>
    </location>
</feature>
<feature type="region of interest" description="Disordered" evidence="6">
    <location>
        <begin position="1"/>
        <end position="29"/>
    </location>
</feature>
<dbReference type="SUPFAM" id="SSF57829">
    <property type="entry name" value="Zn-binding ribosomal proteins"/>
    <property type="match status" value="1"/>
</dbReference>
<dbReference type="KEGG" id="amuc:Pan181_08460"/>
<evidence type="ECO:0000256" key="2">
    <source>
        <dbReference type="ARBA" id="ARBA00022980"/>
    </source>
</evidence>
<dbReference type="Pfam" id="PF01783">
    <property type="entry name" value="Ribosomal_L32p"/>
    <property type="match status" value="1"/>
</dbReference>
<evidence type="ECO:0000256" key="5">
    <source>
        <dbReference type="HAMAP-Rule" id="MF_00340"/>
    </source>
</evidence>
<gene>
    <name evidence="5 7" type="primary">rpmF</name>
    <name evidence="7" type="ORF">Pan181_08460</name>
</gene>
<evidence type="ECO:0000256" key="1">
    <source>
        <dbReference type="ARBA" id="ARBA00008560"/>
    </source>
</evidence>
<evidence type="ECO:0000256" key="4">
    <source>
        <dbReference type="ARBA" id="ARBA00035178"/>
    </source>
</evidence>
<keyword evidence="2 5" id="KW-0689">Ribosomal protein</keyword>
<dbReference type="GO" id="GO:0006412">
    <property type="term" value="P:translation"/>
    <property type="evidence" value="ECO:0007669"/>
    <property type="project" value="UniProtKB-UniRule"/>
</dbReference>
<evidence type="ECO:0000256" key="3">
    <source>
        <dbReference type="ARBA" id="ARBA00023274"/>
    </source>
</evidence>
<dbReference type="AlphaFoldDB" id="A0A518AIV0"/>
<dbReference type="PANTHER" id="PTHR35534">
    <property type="entry name" value="50S RIBOSOMAL PROTEIN L32"/>
    <property type="match status" value="1"/>
</dbReference>
<dbReference type="NCBIfam" id="TIGR01031">
    <property type="entry name" value="rpmF_bact"/>
    <property type="match status" value="1"/>
</dbReference>
<evidence type="ECO:0000313" key="8">
    <source>
        <dbReference type="Proteomes" id="UP000315750"/>
    </source>
</evidence>
<dbReference type="InterPro" id="IPR044957">
    <property type="entry name" value="Ribosomal_bL32_bact"/>
</dbReference>
<protein>
    <recommendedName>
        <fullName evidence="4 5">Large ribosomal subunit protein bL32</fullName>
    </recommendedName>
</protein>
<dbReference type="InterPro" id="IPR011332">
    <property type="entry name" value="Ribosomal_zn-bd"/>
</dbReference>
<dbReference type="RefSeq" id="WP_145245608.1">
    <property type="nucleotide sequence ID" value="NZ_CP036278.1"/>
</dbReference>
<dbReference type="OrthoDB" id="9812874at2"/>
<name>A0A518AIV0_9BACT</name>
<dbReference type="Proteomes" id="UP000315750">
    <property type="component" value="Chromosome"/>
</dbReference>
<dbReference type="PANTHER" id="PTHR35534:SF1">
    <property type="entry name" value="LARGE RIBOSOMAL SUBUNIT PROTEIN BL32"/>
    <property type="match status" value="1"/>
</dbReference>
<dbReference type="GO" id="GO:0015934">
    <property type="term" value="C:large ribosomal subunit"/>
    <property type="evidence" value="ECO:0007669"/>
    <property type="project" value="InterPro"/>
</dbReference>
<dbReference type="GO" id="GO:0003735">
    <property type="term" value="F:structural constituent of ribosome"/>
    <property type="evidence" value="ECO:0007669"/>
    <property type="project" value="InterPro"/>
</dbReference>
<keyword evidence="8" id="KW-1185">Reference proteome</keyword>
<proteinExistence type="inferred from homology"/>
<keyword evidence="3 5" id="KW-0687">Ribonucleoprotein</keyword>
<dbReference type="HAMAP" id="MF_00340">
    <property type="entry name" value="Ribosomal_bL32"/>
    <property type="match status" value="1"/>
</dbReference>
<comment type="similarity">
    <text evidence="1 5">Belongs to the bacterial ribosomal protein bL32 family.</text>
</comment>
<reference evidence="7 8" key="1">
    <citation type="submission" date="2019-02" db="EMBL/GenBank/DDBJ databases">
        <title>Deep-cultivation of Planctomycetes and their phenomic and genomic characterization uncovers novel biology.</title>
        <authorList>
            <person name="Wiegand S."/>
            <person name="Jogler M."/>
            <person name="Boedeker C."/>
            <person name="Pinto D."/>
            <person name="Vollmers J."/>
            <person name="Rivas-Marin E."/>
            <person name="Kohn T."/>
            <person name="Peeters S.H."/>
            <person name="Heuer A."/>
            <person name="Rast P."/>
            <person name="Oberbeckmann S."/>
            <person name="Bunk B."/>
            <person name="Jeske O."/>
            <person name="Meyerdierks A."/>
            <person name="Storesund J.E."/>
            <person name="Kallscheuer N."/>
            <person name="Luecker S."/>
            <person name="Lage O.M."/>
            <person name="Pohl T."/>
            <person name="Merkel B.J."/>
            <person name="Hornburger P."/>
            <person name="Mueller R.-W."/>
            <person name="Bruemmer F."/>
            <person name="Labrenz M."/>
            <person name="Spormann A.M."/>
            <person name="Op den Camp H."/>
            <person name="Overmann J."/>
            <person name="Amann R."/>
            <person name="Jetten M.S.M."/>
            <person name="Mascher T."/>
            <person name="Medema M.H."/>
            <person name="Devos D.P."/>
            <person name="Kaster A.-K."/>
            <person name="Ovreas L."/>
            <person name="Rohde M."/>
            <person name="Galperin M.Y."/>
            <person name="Jogler C."/>
        </authorList>
    </citation>
    <scope>NUCLEOTIDE SEQUENCE [LARGE SCALE GENOMIC DNA]</scope>
    <source>
        <strain evidence="7 8">Pan181</strain>
    </source>
</reference>
<dbReference type="EMBL" id="CP036278">
    <property type="protein sequence ID" value="QDU54663.1"/>
    <property type="molecule type" value="Genomic_DNA"/>
</dbReference>
<evidence type="ECO:0000256" key="6">
    <source>
        <dbReference type="SAM" id="MobiDB-lite"/>
    </source>
</evidence>
<evidence type="ECO:0000313" key="7">
    <source>
        <dbReference type="EMBL" id="QDU54663.1"/>
    </source>
</evidence>
<sequence length="61" mass="6844">MAVPKRKHSNSRTGKRRSHDQLKPRQLHPCPKCGTLVPSHVICPNENCGHYMGRVVVESQG</sequence>
<dbReference type="InterPro" id="IPR002677">
    <property type="entry name" value="Ribosomal_bL32"/>
</dbReference>
<organism evidence="7 8">
    <name type="scientific">Aeoliella mucimassa</name>
    <dbReference type="NCBI Taxonomy" id="2527972"/>
    <lineage>
        <taxon>Bacteria</taxon>
        <taxon>Pseudomonadati</taxon>
        <taxon>Planctomycetota</taxon>
        <taxon>Planctomycetia</taxon>
        <taxon>Pirellulales</taxon>
        <taxon>Lacipirellulaceae</taxon>
        <taxon>Aeoliella</taxon>
    </lineage>
</organism>